<comment type="subcellular location">
    <subcellularLocation>
        <location evidence="4 18">Cytoplasm</location>
    </subcellularLocation>
</comment>
<dbReference type="GO" id="GO:0009423">
    <property type="term" value="P:chorismate biosynthetic process"/>
    <property type="evidence" value="ECO:0007669"/>
    <property type="project" value="UniProtKB-UniRule"/>
</dbReference>
<feature type="binding site" evidence="18">
    <location>
        <position position="243"/>
    </location>
    <ligand>
        <name>Zn(2+)</name>
        <dbReference type="ChEBI" id="CHEBI:29105"/>
    </ligand>
</feature>
<evidence type="ECO:0000256" key="6">
    <source>
        <dbReference type="ARBA" id="ARBA00005412"/>
    </source>
</evidence>
<feature type="domain" description="3-dehydroquinate synthase C-terminal" evidence="20">
    <location>
        <begin position="177"/>
        <end position="320"/>
    </location>
</feature>
<dbReference type="GO" id="GO:0003856">
    <property type="term" value="F:3-dehydroquinate synthase activity"/>
    <property type="evidence" value="ECO:0007669"/>
    <property type="project" value="UniProtKB-UniRule"/>
</dbReference>
<dbReference type="InterPro" id="IPR016037">
    <property type="entry name" value="DHQ_synth_AroB"/>
</dbReference>
<evidence type="ECO:0000256" key="11">
    <source>
        <dbReference type="ARBA" id="ARBA00022723"/>
    </source>
</evidence>
<dbReference type="EC" id="4.2.3.4" evidence="7 18"/>
<dbReference type="GO" id="GO:0046872">
    <property type="term" value="F:metal ion binding"/>
    <property type="evidence" value="ECO:0007669"/>
    <property type="project" value="UniProtKB-KW"/>
</dbReference>
<dbReference type="OrthoDB" id="9806583at2"/>
<evidence type="ECO:0000256" key="5">
    <source>
        <dbReference type="ARBA" id="ARBA00004661"/>
    </source>
</evidence>
<comment type="function">
    <text evidence="3 18">Catalyzes the conversion of 3-deoxy-D-arabino-heptulosonate 7-phosphate (DAHP) to dehydroquinate (DHQ).</text>
</comment>
<keyword evidence="10 18" id="KW-0028">Amino-acid biosynthesis</keyword>
<feature type="binding site" evidence="18">
    <location>
        <position position="260"/>
    </location>
    <ligand>
        <name>Zn(2+)</name>
        <dbReference type="ChEBI" id="CHEBI:29105"/>
    </ligand>
</feature>
<proteinExistence type="inferred from homology"/>
<evidence type="ECO:0000256" key="7">
    <source>
        <dbReference type="ARBA" id="ARBA00013031"/>
    </source>
</evidence>
<evidence type="ECO:0000256" key="9">
    <source>
        <dbReference type="ARBA" id="ARBA00022490"/>
    </source>
</evidence>
<dbReference type="SUPFAM" id="SSF56796">
    <property type="entry name" value="Dehydroquinate synthase-like"/>
    <property type="match status" value="1"/>
</dbReference>
<keyword evidence="11 18" id="KW-0479">Metal-binding</keyword>
<dbReference type="InterPro" id="IPR050071">
    <property type="entry name" value="Dehydroquinate_synthase"/>
</dbReference>
<evidence type="ECO:0000256" key="14">
    <source>
        <dbReference type="ARBA" id="ARBA00023027"/>
    </source>
</evidence>
<dbReference type="KEGG" id="hhk:HH1059_01960"/>
<protein>
    <recommendedName>
        <fullName evidence="8 18">3-dehydroquinate synthase</fullName>
        <shortName evidence="18">DHQS</shortName>
        <ecNumber evidence="7 18">4.2.3.4</ecNumber>
    </recommendedName>
</protein>
<comment type="catalytic activity">
    <reaction evidence="1 18">
        <text>7-phospho-2-dehydro-3-deoxy-D-arabino-heptonate = 3-dehydroquinate + phosphate</text>
        <dbReference type="Rhea" id="RHEA:21968"/>
        <dbReference type="ChEBI" id="CHEBI:32364"/>
        <dbReference type="ChEBI" id="CHEBI:43474"/>
        <dbReference type="ChEBI" id="CHEBI:58394"/>
        <dbReference type="EC" id="4.2.3.4"/>
    </reaction>
</comment>
<dbReference type="EMBL" id="AP017372">
    <property type="protein sequence ID" value="BAU56871.1"/>
    <property type="molecule type" value="Genomic_DNA"/>
</dbReference>
<comment type="cofactor">
    <cofactor evidence="18">
        <name>Co(2+)</name>
        <dbReference type="ChEBI" id="CHEBI:48828"/>
    </cofactor>
    <cofactor evidence="18">
        <name>Zn(2+)</name>
        <dbReference type="ChEBI" id="CHEBI:29105"/>
    </cofactor>
    <text evidence="18">Binds 1 divalent metal cation per subunit. Can use either Co(2+) or Zn(2+).</text>
</comment>
<feature type="binding site" evidence="18">
    <location>
        <begin position="67"/>
        <end position="72"/>
    </location>
    <ligand>
        <name>NAD(+)</name>
        <dbReference type="ChEBI" id="CHEBI:57540"/>
    </ligand>
</feature>
<dbReference type="RefSeq" id="WP_096407276.1">
    <property type="nucleotide sequence ID" value="NZ_AP017372.2"/>
</dbReference>
<evidence type="ECO:0000256" key="15">
    <source>
        <dbReference type="ARBA" id="ARBA00023141"/>
    </source>
</evidence>
<dbReference type="GO" id="GO:0009073">
    <property type="term" value="P:aromatic amino acid family biosynthetic process"/>
    <property type="evidence" value="ECO:0007669"/>
    <property type="project" value="UniProtKB-KW"/>
</dbReference>
<gene>
    <name evidence="18 21" type="primary">aroB</name>
    <name evidence="21" type="ORF">HH1059_01960</name>
</gene>
<evidence type="ECO:0000313" key="21">
    <source>
        <dbReference type="EMBL" id="BAU56871.1"/>
    </source>
</evidence>
<keyword evidence="14 18" id="KW-0520">NAD</keyword>
<keyword evidence="17 18" id="KW-0170">Cobalt</keyword>
<evidence type="ECO:0000256" key="2">
    <source>
        <dbReference type="ARBA" id="ARBA00001911"/>
    </source>
</evidence>
<accession>A0A0X8X799</accession>
<keyword evidence="16 18" id="KW-0456">Lyase</keyword>
<feature type="binding site" evidence="18">
    <location>
        <position position="138"/>
    </location>
    <ligand>
        <name>NAD(+)</name>
        <dbReference type="ChEBI" id="CHEBI:57540"/>
    </ligand>
</feature>
<dbReference type="GO" id="GO:0000166">
    <property type="term" value="F:nucleotide binding"/>
    <property type="evidence" value="ECO:0007669"/>
    <property type="project" value="UniProtKB-KW"/>
</dbReference>
<dbReference type="GO" id="GO:0008652">
    <property type="term" value="P:amino acid biosynthetic process"/>
    <property type="evidence" value="ECO:0007669"/>
    <property type="project" value="UniProtKB-KW"/>
</dbReference>
<dbReference type="HAMAP" id="MF_00110">
    <property type="entry name" value="DHQ_synthase"/>
    <property type="match status" value="1"/>
</dbReference>
<dbReference type="InterPro" id="IPR056179">
    <property type="entry name" value="DHQS_C"/>
</dbReference>
<keyword evidence="15 18" id="KW-0057">Aromatic amino acid biosynthesis</keyword>
<comment type="similarity">
    <text evidence="6 18">Belongs to the sugar phosphate cyclases superfamily. Dehydroquinate synthase family.</text>
</comment>
<dbReference type="Pfam" id="PF24621">
    <property type="entry name" value="DHQS_C"/>
    <property type="match status" value="1"/>
</dbReference>
<evidence type="ECO:0000256" key="4">
    <source>
        <dbReference type="ARBA" id="ARBA00004496"/>
    </source>
</evidence>
<reference evidence="21" key="1">
    <citation type="submission" date="2016-02" db="EMBL/GenBank/DDBJ databases">
        <title>Halorhodospira halochloris DSM-1059 complete genome, version 2.</title>
        <authorList>
            <person name="Tsukatani Y."/>
        </authorList>
    </citation>
    <scope>NUCLEOTIDE SEQUENCE</scope>
    <source>
        <strain evidence="21">DSM 1059</strain>
    </source>
</reference>
<evidence type="ECO:0000256" key="17">
    <source>
        <dbReference type="ARBA" id="ARBA00023285"/>
    </source>
</evidence>
<dbReference type="UniPathway" id="UPA00053">
    <property type="reaction ID" value="UER00085"/>
</dbReference>
<dbReference type="AlphaFoldDB" id="A0A0X8X799"/>
<evidence type="ECO:0000256" key="3">
    <source>
        <dbReference type="ARBA" id="ARBA00003485"/>
    </source>
</evidence>
<evidence type="ECO:0000256" key="10">
    <source>
        <dbReference type="ARBA" id="ARBA00022605"/>
    </source>
</evidence>
<evidence type="ECO:0000259" key="19">
    <source>
        <dbReference type="Pfam" id="PF01761"/>
    </source>
</evidence>
<name>A0A0X8X799_HALHR</name>
<dbReference type="Gene3D" id="1.20.1090.10">
    <property type="entry name" value="Dehydroquinate synthase-like - alpha domain"/>
    <property type="match status" value="1"/>
</dbReference>
<evidence type="ECO:0000256" key="18">
    <source>
        <dbReference type="HAMAP-Rule" id="MF_00110"/>
    </source>
</evidence>
<dbReference type="NCBIfam" id="TIGR01357">
    <property type="entry name" value="aroB"/>
    <property type="match status" value="1"/>
</dbReference>
<dbReference type="GO" id="GO:0005737">
    <property type="term" value="C:cytoplasm"/>
    <property type="evidence" value="ECO:0007669"/>
    <property type="project" value="UniProtKB-SubCell"/>
</dbReference>
<feature type="binding site" evidence="18">
    <location>
        <position position="147"/>
    </location>
    <ligand>
        <name>NAD(+)</name>
        <dbReference type="ChEBI" id="CHEBI:57540"/>
    </ligand>
</feature>
<dbReference type="FunFam" id="3.40.50.1970:FF:000001">
    <property type="entry name" value="3-dehydroquinate synthase"/>
    <property type="match status" value="1"/>
</dbReference>
<dbReference type="PANTHER" id="PTHR43622:SF7">
    <property type="entry name" value="3-DEHYDROQUINATE SYNTHASE, CHLOROPLASTIC"/>
    <property type="match status" value="1"/>
</dbReference>
<feature type="binding site" evidence="18">
    <location>
        <begin position="125"/>
        <end position="126"/>
    </location>
    <ligand>
        <name>NAD(+)</name>
        <dbReference type="ChEBI" id="CHEBI:57540"/>
    </ligand>
</feature>
<evidence type="ECO:0000256" key="13">
    <source>
        <dbReference type="ARBA" id="ARBA00022833"/>
    </source>
</evidence>
<organism evidence="21 22">
    <name type="scientific">Halorhodospira halochloris</name>
    <name type="common">Ectothiorhodospira halochloris</name>
    <dbReference type="NCBI Taxonomy" id="1052"/>
    <lineage>
        <taxon>Bacteria</taxon>
        <taxon>Pseudomonadati</taxon>
        <taxon>Pseudomonadota</taxon>
        <taxon>Gammaproteobacteria</taxon>
        <taxon>Chromatiales</taxon>
        <taxon>Ectothiorhodospiraceae</taxon>
        <taxon>Halorhodospira</taxon>
    </lineage>
</organism>
<dbReference type="Pfam" id="PF01761">
    <property type="entry name" value="DHQ_synthase"/>
    <property type="match status" value="1"/>
</dbReference>
<sequence>MRTLTVDLGERSYPIYIGPDLIKQGLLDRHITDSRALLITNETVGPRYRGQLVTPENVSVTDLVLPDGERYKTLTTCERVYDSLISGRFDRSATIIALGGGVIGDLAGFCAATYQRGINFVQIPTTLLAQVDSSVGGKTGVNHPQGKNMIGAFHQPQAVIADTYLLGTLPERELAAGLAEVVKYGLIRDPEFFSWLERNADKLLAKDADALAHAVAESCRNKAEVVAADEREGGVRALLNLGHTFGHAIETYTNYSAWLHGEAVAVGICMACRVSVELGWLCEADLQRTQRLLAKLGLPQRPPNIPLERFLELMSVDKKSQGGRIRLVLLKGIGDALVTSEFDHGALHRSIETT</sequence>
<keyword evidence="12 18" id="KW-0547">Nucleotide-binding</keyword>
<dbReference type="CDD" id="cd08195">
    <property type="entry name" value="DHQS"/>
    <property type="match status" value="1"/>
</dbReference>
<comment type="caution">
    <text evidence="18">Lacks conserved residue(s) required for the propagation of feature annotation.</text>
</comment>
<dbReference type="InterPro" id="IPR030963">
    <property type="entry name" value="DHQ_synth_fam"/>
</dbReference>
<dbReference type="PIRSF" id="PIRSF001455">
    <property type="entry name" value="DHQ_synth"/>
    <property type="match status" value="1"/>
</dbReference>
<evidence type="ECO:0000259" key="20">
    <source>
        <dbReference type="Pfam" id="PF24621"/>
    </source>
</evidence>
<evidence type="ECO:0000256" key="16">
    <source>
        <dbReference type="ARBA" id="ARBA00023239"/>
    </source>
</evidence>
<dbReference type="Gene3D" id="3.40.50.1970">
    <property type="match status" value="1"/>
</dbReference>
<feature type="binding site" evidence="18">
    <location>
        <position position="180"/>
    </location>
    <ligand>
        <name>Zn(2+)</name>
        <dbReference type="ChEBI" id="CHEBI:29105"/>
    </ligand>
</feature>
<keyword evidence="13 18" id="KW-0862">Zinc</keyword>
<feature type="domain" description="3-dehydroquinate synthase N-terminal" evidence="19">
    <location>
        <begin position="63"/>
        <end position="175"/>
    </location>
</feature>
<comment type="pathway">
    <text evidence="5 18">Metabolic intermediate biosynthesis; chorismate biosynthesis; chorismate from D-erythrose 4-phosphate and phosphoenolpyruvate: step 2/7.</text>
</comment>
<dbReference type="PANTHER" id="PTHR43622">
    <property type="entry name" value="3-DEHYDROQUINATE SYNTHASE"/>
    <property type="match status" value="1"/>
</dbReference>
<comment type="cofactor">
    <cofactor evidence="2 18">
        <name>NAD(+)</name>
        <dbReference type="ChEBI" id="CHEBI:57540"/>
    </cofactor>
</comment>
<feature type="binding site" evidence="18">
    <location>
        <begin position="101"/>
        <end position="105"/>
    </location>
    <ligand>
        <name>NAD(+)</name>
        <dbReference type="ChEBI" id="CHEBI:57540"/>
    </ligand>
</feature>
<evidence type="ECO:0000313" key="22">
    <source>
        <dbReference type="Proteomes" id="UP000218890"/>
    </source>
</evidence>
<dbReference type="Proteomes" id="UP000218890">
    <property type="component" value="Chromosome"/>
</dbReference>
<dbReference type="InterPro" id="IPR030960">
    <property type="entry name" value="DHQS/DOIS_N"/>
</dbReference>
<evidence type="ECO:0000256" key="1">
    <source>
        <dbReference type="ARBA" id="ARBA00001393"/>
    </source>
</evidence>
<evidence type="ECO:0000256" key="12">
    <source>
        <dbReference type="ARBA" id="ARBA00022741"/>
    </source>
</evidence>
<evidence type="ECO:0000256" key="8">
    <source>
        <dbReference type="ARBA" id="ARBA00017684"/>
    </source>
</evidence>
<keyword evidence="9 18" id="KW-0963">Cytoplasm</keyword>
<keyword evidence="22" id="KW-1185">Reference proteome</keyword>